<dbReference type="InterPro" id="IPR024185">
    <property type="entry name" value="FTHF_cligase-like_sf"/>
</dbReference>
<dbReference type="Gene3D" id="3.40.50.10420">
    <property type="entry name" value="NagB/RpiA/CoA transferase-like"/>
    <property type="match status" value="1"/>
</dbReference>
<accession>A0A0X8G5T7</accession>
<reference evidence="2 3" key="2">
    <citation type="journal article" date="2016" name="Int. J. Syst. Evol. Microbiol.">
        <title>Lutibacter profundi sp. nov., isolated from a deep-sea hydrothermal system on the Arctic Mid-Ocean Ridge and emended description of the genus Lutibacter.</title>
        <authorList>
            <person name="Le Moine Bauer S."/>
            <person name="Roalkvam I."/>
            <person name="Steen I.H."/>
            <person name="Dahle H."/>
        </authorList>
    </citation>
    <scope>NUCLEOTIDE SEQUENCE [LARGE SCALE GENOMIC DNA]</scope>
    <source>
        <strain evidence="2 3">LP1</strain>
    </source>
</reference>
<sequence length="195" mass="22159">MSFLKKLFNTPKEKKAEDPTLDLESLSLDQLFVRNFLKNNGKFLYCTTLDEVTLNLANIIEENSWETIICNDYDLLKLTKAIPINIVETNKTSFPFFVSCEHLIAENGSILFSSNQLKECKISELTKNFIVYATTSQLVKTNGDGLTGIKSRYQGNIPSNISAIKNYNPNSKNIDFMNYGNTNAKNLYLLLFEDL</sequence>
<dbReference type="Pfam" id="PF02589">
    <property type="entry name" value="LUD_dom"/>
    <property type="match status" value="1"/>
</dbReference>
<dbReference type="Proteomes" id="UP000059672">
    <property type="component" value="Chromosome"/>
</dbReference>
<feature type="domain" description="LUD" evidence="1">
    <location>
        <begin position="32"/>
        <end position="190"/>
    </location>
</feature>
<evidence type="ECO:0000313" key="2">
    <source>
        <dbReference type="EMBL" id="AMC10579.1"/>
    </source>
</evidence>
<dbReference type="SUPFAM" id="SSF100950">
    <property type="entry name" value="NagB/RpiA/CoA transferase-like"/>
    <property type="match status" value="1"/>
</dbReference>
<keyword evidence="3" id="KW-1185">Reference proteome</keyword>
<evidence type="ECO:0000259" key="1">
    <source>
        <dbReference type="Pfam" id="PF02589"/>
    </source>
</evidence>
<dbReference type="KEGG" id="lut:Lupro_04685"/>
<dbReference type="AlphaFoldDB" id="A0A0X8G5T7"/>
<reference evidence="3" key="1">
    <citation type="submission" date="2015-12" db="EMBL/GenBank/DDBJ databases">
        <title>Complete genome sequence of Lutibacter profundus strain LP1.</title>
        <authorList>
            <person name="Wissuwa J."/>
            <person name="Le Moine Bauer S."/>
            <person name="Stokke R."/>
            <person name="Dahle H."/>
            <person name="Steen I.H."/>
        </authorList>
    </citation>
    <scope>NUCLEOTIDE SEQUENCE [LARGE SCALE GENOMIC DNA]</scope>
    <source>
        <strain evidence="3">LP1</strain>
    </source>
</reference>
<dbReference type="EMBL" id="CP013355">
    <property type="protein sequence ID" value="AMC10579.1"/>
    <property type="molecule type" value="Genomic_DNA"/>
</dbReference>
<dbReference type="STRING" id="1622118.Lupro_04685"/>
<organism evidence="2 3">
    <name type="scientific">Lutibacter profundi</name>
    <dbReference type="NCBI Taxonomy" id="1622118"/>
    <lineage>
        <taxon>Bacteria</taxon>
        <taxon>Pseudomonadati</taxon>
        <taxon>Bacteroidota</taxon>
        <taxon>Flavobacteriia</taxon>
        <taxon>Flavobacteriales</taxon>
        <taxon>Flavobacteriaceae</taxon>
        <taxon>Lutibacter</taxon>
    </lineage>
</organism>
<dbReference type="PATRIC" id="fig|1622118.3.peg.978"/>
<dbReference type="InterPro" id="IPR003741">
    <property type="entry name" value="LUD_dom"/>
</dbReference>
<protein>
    <recommendedName>
        <fullName evidence="1">LUD domain-containing protein</fullName>
    </recommendedName>
</protein>
<name>A0A0X8G5T7_9FLAO</name>
<dbReference type="OrthoDB" id="1425114at2"/>
<gene>
    <name evidence="2" type="ORF">Lupro_04685</name>
</gene>
<evidence type="ECO:0000313" key="3">
    <source>
        <dbReference type="Proteomes" id="UP000059672"/>
    </source>
</evidence>
<proteinExistence type="predicted"/>
<dbReference type="RefSeq" id="WP_068206737.1">
    <property type="nucleotide sequence ID" value="NZ_CP013355.1"/>
</dbReference>
<dbReference type="InterPro" id="IPR037171">
    <property type="entry name" value="NagB/RpiA_transferase-like"/>
</dbReference>